<dbReference type="PANTHER" id="PTHR37534:SF2">
    <property type="entry name" value="N-ACETYLTRANSFERASE DOMAIN-CONTAINING PROTEIN"/>
    <property type="match status" value="1"/>
</dbReference>
<evidence type="ECO:0000256" key="3">
    <source>
        <dbReference type="ARBA" id="ARBA00023015"/>
    </source>
</evidence>
<gene>
    <name evidence="8" type="ORF">TT172_LOCUS7385</name>
</gene>
<evidence type="ECO:0000256" key="2">
    <source>
        <dbReference type="ARBA" id="ARBA00022833"/>
    </source>
</evidence>
<keyword evidence="2" id="KW-0862">Zinc</keyword>
<dbReference type="GO" id="GO:0005634">
    <property type="term" value="C:nucleus"/>
    <property type="evidence" value="ECO:0007669"/>
    <property type="project" value="UniProtKB-SubCell"/>
</dbReference>
<dbReference type="GO" id="GO:0045944">
    <property type="term" value="P:positive regulation of transcription by RNA polymerase II"/>
    <property type="evidence" value="ECO:0007669"/>
    <property type="project" value="TreeGrafter"/>
</dbReference>
<keyword evidence="3" id="KW-0805">Transcription regulation</keyword>
<evidence type="ECO:0000256" key="6">
    <source>
        <dbReference type="ARBA" id="ARBA00023242"/>
    </source>
</evidence>
<reference evidence="8 9" key="1">
    <citation type="submission" date="2018-04" db="EMBL/GenBank/DDBJ databases">
        <authorList>
            <person name="Huttner S."/>
            <person name="Dainat J."/>
        </authorList>
    </citation>
    <scope>NUCLEOTIDE SEQUENCE [LARGE SCALE GENOMIC DNA]</scope>
</reference>
<dbReference type="Proteomes" id="UP000289323">
    <property type="component" value="Unassembled WGS sequence"/>
</dbReference>
<comment type="subcellular location">
    <subcellularLocation>
        <location evidence="1">Nucleus</location>
    </subcellularLocation>
</comment>
<dbReference type="GO" id="GO:0000976">
    <property type="term" value="F:transcription cis-regulatory region binding"/>
    <property type="evidence" value="ECO:0007669"/>
    <property type="project" value="TreeGrafter"/>
</dbReference>
<proteinExistence type="predicted"/>
<feature type="compositionally biased region" description="Pro residues" evidence="7">
    <location>
        <begin position="89"/>
        <end position="103"/>
    </location>
</feature>
<accession>A0A3S4ASK0</accession>
<dbReference type="AlphaFoldDB" id="A0A3S4ASK0"/>
<evidence type="ECO:0000256" key="7">
    <source>
        <dbReference type="SAM" id="MobiDB-lite"/>
    </source>
</evidence>
<evidence type="ECO:0000256" key="1">
    <source>
        <dbReference type="ARBA" id="ARBA00004123"/>
    </source>
</evidence>
<name>A0A3S4ASK0_9PEZI</name>
<dbReference type="EMBL" id="OUUZ01000014">
    <property type="protein sequence ID" value="SPQ24966.1"/>
    <property type="molecule type" value="Genomic_DNA"/>
</dbReference>
<organism evidence="8 9">
    <name type="scientific">Thermothielavioides terrestris</name>
    <dbReference type="NCBI Taxonomy" id="2587410"/>
    <lineage>
        <taxon>Eukaryota</taxon>
        <taxon>Fungi</taxon>
        <taxon>Dikarya</taxon>
        <taxon>Ascomycota</taxon>
        <taxon>Pezizomycotina</taxon>
        <taxon>Sordariomycetes</taxon>
        <taxon>Sordariomycetidae</taxon>
        <taxon>Sordariales</taxon>
        <taxon>Chaetomiaceae</taxon>
        <taxon>Thermothielavioides</taxon>
    </lineage>
</organism>
<sequence>MRGRAVNAWASTSTQQLERLANAAVRYVSGLVRRVRFGAASREPSKVWMVSAEIPHAFVVVVFIDESQTAAQDASSPDSGPDEAASPQPTSPPSASMPPFQPASPPTRLRLMMISSVLDPPPPLGPPKWPLEDEDEACLFRHFVQKLAVWLDLCDPNHTFETVVPQRARDSPILLNAMFALSARHLSQTCNDDRKWHYHELAGRYNYACIKMINSLLGDARYQSSWTEHLFAAAIILQVMEEMNAALPVDTANQAADQGHLPGMYRFVETEFLEPGTLGAASFWVALRQEIYSAVTKRQPVRLNLDHPDLVDRSLEQTDEYTWANRAIVHCADVLNFCFNPERRPSLRRWEELFRWNQVIGVQHHLLAKLFLLDHRIRSGSPVTAGESDEVQVCTNPCLA</sequence>
<keyword evidence="6" id="KW-0539">Nucleus</keyword>
<protein>
    <submittedName>
        <fullName evidence="8">73a70c5c-6451-4c3c-8727-5241e14f9f5b</fullName>
    </submittedName>
</protein>
<feature type="region of interest" description="Disordered" evidence="7">
    <location>
        <begin position="70"/>
        <end position="103"/>
    </location>
</feature>
<keyword evidence="4" id="KW-0238">DNA-binding</keyword>
<keyword evidence="5" id="KW-0804">Transcription</keyword>
<evidence type="ECO:0000256" key="5">
    <source>
        <dbReference type="ARBA" id="ARBA00023163"/>
    </source>
</evidence>
<evidence type="ECO:0000256" key="4">
    <source>
        <dbReference type="ARBA" id="ARBA00023125"/>
    </source>
</evidence>
<dbReference type="GO" id="GO:0003700">
    <property type="term" value="F:DNA-binding transcription factor activity"/>
    <property type="evidence" value="ECO:0007669"/>
    <property type="project" value="TreeGrafter"/>
</dbReference>
<dbReference type="Pfam" id="PF11951">
    <property type="entry name" value="Fungal_trans_2"/>
    <property type="match status" value="1"/>
</dbReference>
<dbReference type="PANTHER" id="PTHR37534">
    <property type="entry name" value="TRANSCRIPTIONAL ACTIVATOR PROTEIN UGA3"/>
    <property type="match status" value="1"/>
</dbReference>
<evidence type="ECO:0000313" key="8">
    <source>
        <dbReference type="EMBL" id="SPQ24966.1"/>
    </source>
</evidence>
<evidence type="ECO:0000313" key="9">
    <source>
        <dbReference type="Proteomes" id="UP000289323"/>
    </source>
</evidence>
<dbReference type="InterPro" id="IPR021858">
    <property type="entry name" value="Fun_TF"/>
</dbReference>